<dbReference type="OrthoDB" id="9800565at2"/>
<dbReference type="Proteomes" id="UP000260773">
    <property type="component" value="Unassembled WGS sequence"/>
</dbReference>
<dbReference type="AlphaFoldDB" id="A0A3E2TQ36"/>
<dbReference type="Gene3D" id="3.60.21.10">
    <property type="match status" value="1"/>
</dbReference>
<evidence type="ECO:0000313" key="4">
    <source>
        <dbReference type="EMBL" id="RGB80696.1"/>
    </source>
</evidence>
<evidence type="ECO:0000259" key="3">
    <source>
        <dbReference type="Pfam" id="PF12850"/>
    </source>
</evidence>
<dbReference type="InterPro" id="IPR029052">
    <property type="entry name" value="Metallo-depent_PP-like"/>
</dbReference>
<proteinExistence type="inferred from homology"/>
<comment type="similarity">
    <text evidence="1 2">Belongs to the metallophosphoesterase superfamily. YfcE family.</text>
</comment>
<dbReference type="Proteomes" id="UP000261231">
    <property type="component" value="Unassembled WGS sequence"/>
</dbReference>
<dbReference type="CDD" id="cd00841">
    <property type="entry name" value="MPP_YfcE"/>
    <property type="match status" value="1"/>
</dbReference>
<dbReference type="Pfam" id="PF12850">
    <property type="entry name" value="Metallophos_2"/>
    <property type="match status" value="1"/>
</dbReference>
<dbReference type="InterPro" id="IPR000979">
    <property type="entry name" value="Phosphodiesterase_MJ0936/Vps29"/>
</dbReference>
<organism evidence="4 6">
    <name type="scientific">Coprococcus catus</name>
    <dbReference type="NCBI Taxonomy" id="116085"/>
    <lineage>
        <taxon>Bacteria</taxon>
        <taxon>Bacillati</taxon>
        <taxon>Bacillota</taxon>
        <taxon>Clostridia</taxon>
        <taxon>Lachnospirales</taxon>
        <taxon>Lachnospiraceae</taxon>
        <taxon>Coprococcus</taxon>
    </lineage>
</organism>
<dbReference type="GO" id="GO:0046872">
    <property type="term" value="F:metal ion binding"/>
    <property type="evidence" value="ECO:0007669"/>
    <property type="project" value="UniProtKB-KW"/>
</dbReference>
<dbReference type="SUPFAM" id="SSF56300">
    <property type="entry name" value="Metallo-dependent phosphatases"/>
    <property type="match status" value="1"/>
</dbReference>
<dbReference type="InterPro" id="IPR024654">
    <property type="entry name" value="Calcineurin-like_PHP_lpxH"/>
</dbReference>
<sequence length="159" mass="18051">MRVLLVSDSHGRNQNMEKVIRKASPVDLLIHLGDLEGSEGYLEAIAPCPVEMVAGNNDFFSRLPREKVITIGRHQIFMTHGHNYYVNYGYGELRAAAKSRGCDYAFFGHIHRPVLDDTEEVTVVNPGSISLPRQDNRRPSYAILDVNRKGDFDIEIYYL</sequence>
<gene>
    <name evidence="4" type="ORF">DW070_05225</name>
    <name evidence="5" type="ORF">DW747_12125</name>
</gene>
<keyword evidence="2" id="KW-0479">Metal-binding</keyword>
<keyword evidence="7" id="KW-1185">Reference proteome</keyword>
<dbReference type="RefSeq" id="WP_015513815.1">
    <property type="nucleotide sequence ID" value="NZ_JAQDKA010000017.1"/>
</dbReference>
<accession>A0A3E2TQ36</accession>
<dbReference type="EC" id="3.1.4.-" evidence="2"/>
<evidence type="ECO:0000313" key="5">
    <source>
        <dbReference type="EMBL" id="RGC45194.1"/>
    </source>
</evidence>
<evidence type="ECO:0000256" key="1">
    <source>
        <dbReference type="ARBA" id="ARBA00008950"/>
    </source>
</evidence>
<evidence type="ECO:0000313" key="7">
    <source>
        <dbReference type="Proteomes" id="UP000261231"/>
    </source>
</evidence>
<comment type="cofactor">
    <cofactor evidence="2">
        <name>a divalent metal cation</name>
        <dbReference type="ChEBI" id="CHEBI:60240"/>
    </cofactor>
</comment>
<dbReference type="EMBL" id="QVFD01000012">
    <property type="protein sequence ID" value="RGC45194.1"/>
    <property type="molecule type" value="Genomic_DNA"/>
</dbReference>
<name>A0A3E2TQ36_9FIRM</name>
<dbReference type="EMBL" id="QVEP01000009">
    <property type="protein sequence ID" value="RGB80696.1"/>
    <property type="molecule type" value="Genomic_DNA"/>
</dbReference>
<protein>
    <recommendedName>
        <fullName evidence="2">Phosphoesterase</fullName>
        <ecNumber evidence="2">3.1.4.-</ecNumber>
    </recommendedName>
</protein>
<dbReference type="NCBIfam" id="TIGR00040">
    <property type="entry name" value="yfcE"/>
    <property type="match status" value="1"/>
</dbReference>
<evidence type="ECO:0000313" key="6">
    <source>
        <dbReference type="Proteomes" id="UP000260773"/>
    </source>
</evidence>
<evidence type="ECO:0000256" key="2">
    <source>
        <dbReference type="RuleBase" id="RU362039"/>
    </source>
</evidence>
<dbReference type="GO" id="GO:0016787">
    <property type="term" value="F:hydrolase activity"/>
    <property type="evidence" value="ECO:0007669"/>
    <property type="project" value="UniProtKB-UniRule"/>
</dbReference>
<comment type="caution">
    <text evidence="4">The sequence shown here is derived from an EMBL/GenBank/DDBJ whole genome shotgun (WGS) entry which is preliminary data.</text>
</comment>
<feature type="domain" description="Calcineurin-like phosphoesterase" evidence="3">
    <location>
        <begin position="1"/>
        <end position="148"/>
    </location>
</feature>
<dbReference type="PANTHER" id="PTHR11124">
    <property type="entry name" value="VACUOLAR SORTING PROTEIN VPS29"/>
    <property type="match status" value="1"/>
</dbReference>
<dbReference type="InterPro" id="IPR041802">
    <property type="entry name" value="MPP_YfcE"/>
</dbReference>
<reference evidence="6 7" key="1">
    <citation type="submission" date="2018-08" db="EMBL/GenBank/DDBJ databases">
        <title>A genome reference for cultivated species of the human gut microbiota.</title>
        <authorList>
            <person name="Zou Y."/>
            <person name="Xue W."/>
            <person name="Luo G."/>
        </authorList>
    </citation>
    <scope>NUCLEOTIDE SEQUENCE [LARGE SCALE GENOMIC DNA]</scope>
    <source>
        <strain evidence="4 6">AF45-17</strain>
        <strain evidence="5 7">AM28-39</strain>
    </source>
</reference>